<reference evidence="1" key="1">
    <citation type="journal article" date="2020" name="Nature">
        <title>Giant virus diversity and host interactions through global metagenomics.</title>
        <authorList>
            <person name="Schulz F."/>
            <person name="Roux S."/>
            <person name="Paez-Espino D."/>
            <person name="Jungbluth S."/>
            <person name="Walsh D.A."/>
            <person name="Denef V.J."/>
            <person name="McMahon K.D."/>
            <person name="Konstantinidis K.T."/>
            <person name="Eloe-Fadrosh E.A."/>
            <person name="Kyrpides N.C."/>
            <person name="Woyke T."/>
        </authorList>
    </citation>
    <scope>NUCLEOTIDE SEQUENCE</scope>
    <source>
        <strain evidence="1">GVMAG-M-3300010158-60</strain>
    </source>
</reference>
<organism evidence="1">
    <name type="scientific">viral metagenome</name>
    <dbReference type="NCBI Taxonomy" id="1070528"/>
    <lineage>
        <taxon>unclassified sequences</taxon>
        <taxon>metagenomes</taxon>
        <taxon>organismal metagenomes</taxon>
    </lineage>
</organism>
<sequence length="47" mass="5595">MASTKHIVREIWKAEEELINAITAQTRARLRIFELRRLLAATVYTYF</sequence>
<accession>A0A6C0BBM7</accession>
<name>A0A6C0BBM7_9ZZZZ</name>
<evidence type="ECO:0000313" key="1">
    <source>
        <dbReference type="EMBL" id="QHS89392.1"/>
    </source>
</evidence>
<proteinExistence type="predicted"/>
<dbReference type="EMBL" id="MN739109">
    <property type="protein sequence ID" value="QHS89392.1"/>
    <property type="molecule type" value="Genomic_DNA"/>
</dbReference>
<protein>
    <submittedName>
        <fullName evidence="1">Uncharacterized protein</fullName>
    </submittedName>
</protein>
<dbReference type="AlphaFoldDB" id="A0A6C0BBM7"/>